<dbReference type="PANTHER" id="PTHR33116">
    <property type="entry name" value="REVERSE TRANSCRIPTASE ZINC-BINDING DOMAIN-CONTAINING PROTEIN-RELATED-RELATED"/>
    <property type="match status" value="1"/>
</dbReference>
<gene>
    <name evidence="2" type="ORF">R1sor_008087</name>
</gene>
<dbReference type="Proteomes" id="UP001633002">
    <property type="component" value="Unassembled WGS sequence"/>
</dbReference>
<protein>
    <recommendedName>
        <fullName evidence="1">Reverse transcriptase domain-containing protein</fullName>
    </recommendedName>
</protein>
<reference evidence="2 3" key="1">
    <citation type="submission" date="2024-09" db="EMBL/GenBank/DDBJ databases">
        <title>Chromosome-scale assembly of Riccia sorocarpa.</title>
        <authorList>
            <person name="Paukszto L."/>
        </authorList>
    </citation>
    <scope>NUCLEOTIDE SEQUENCE [LARGE SCALE GENOMIC DNA]</scope>
    <source>
        <strain evidence="2">LP-2024</strain>
        <tissue evidence="2">Aerial parts of the thallus</tissue>
    </source>
</reference>
<accession>A0ABD3HWI8</accession>
<comment type="caution">
    <text evidence="2">The sequence shown here is derived from an EMBL/GenBank/DDBJ whole genome shotgun (WGS) entry which is preliminary data.</text>
</comment>
<name>A0ABD3HWI8_9MARC</name>
<dbReference type="Pfam" id="PF00078">
    <property type="entry name" value="RVT_1"/>
    <property type="match status" value="1"/>
</dbReference>
<evidence type="ECO:0000259" key="1">
    <source>
        <dbReference type="Pfam" id="PF00078"/>
    </source>
</evidence>
<feature type="domain" description="Reverse transcriptase" evidence="1">
    <location>
        <begin position="23"/>
        <end position="147"/>
    </location>
</feature>
<evidence type="ECO:0000313" key="3">
    <source>
        <dbReference type="Proteomes" id="UP001633002"/>
    </source>
</evidence>
<dbReference type="PANTHER" id="PTHR33116:SF78">
    <property type="entry name" value="OS12G0587133 PROTEIN"/>
    <property type="match status" value="1"/>
</dbReference>
<keyword evidence="3" id="KW-1185">Reference proteome</keyword>
<proteinExistence type="predicted"/>
<sequence>MGFGQHFILLVKGLVENVGSIVHLNGAFTGEIQLERGVRQGCPIAPMLFALSTQPLMEMLREERVQGRLQGLETGSGKEILEALFADDTGLLLHADEENWKRAGEVIRRFEVMSGAKLNANKSLVVPIGFQDPPGWLLKTGCKFATEGEVWTYLGCPIGVKVTEEQALQKVLDKIMSKLNHWIARLLSWESRVVLTRHVLTAIPSYILMVLGLTKDGYLQLTKACRKFIWGVNKEGEEKKSMIAWKKICRKREEGGLGIVNFELHAKSLKMRLMTKVLTGEDLDWVHLFRAIITWKVLDTQTRNNEISEPVEEILLTGNRLRLQDTPVWLEFWTGGGMRGRRDPFSVKDSKVNLSKLKRIGVLKLHDISEDKLLELQAVDANGGRKVQGKRPCGPSSRATEVLVTRLLQLRPRRDGKIWEGWDQKTQVWRQILRDKTEKVDKLNYHWAVS</sequence>
<dbReference type="EMBL" id="JBJQOH010000003">
    <property type="protein sequence ID" value="KAL3694436.1"/>
    <property type="molecule type" value="Genomic_DNA"/>
</dbReference>
<dbReference type="AlphaFoldDB" id="A0ABD3HWI8"/>
<dbReference type="InterPro" id="IPR000477">
    <property type="entry name" value="RT_dom"/>
</dbReference>
<evidence type="ECO:0000313" key="2">
    <source>
        <dbReference type="EMBL" id="KAL3694436.1"/>
    </source>
</evidence>
<organism evidence="2 3">
    <name type="scientific">Riccia sorocarpa</name>
    <dbReference type="NCBI Taxonomy" id="122646"/>
    <lineage>
        <taxon>Eukaryota</taxon>
        <taxon>Viridiplantae</taxon>
        <taxon>Streptophyta</taxon>
        <taxon>Embryophyta</taxon>
        <taxon>Marchantiophyta</taxon>
        <taxon>Marchantiopsida</taxon>
        <taxon>Marchantiidae</taxon>
        <taxon>Marchantiales</taxon>
        <taxon>Ricciaceae</taxon>
        <taxon>Riccia</taxon>
    </lineage>
</organism>